<evidence type="ECO:0000313" key="1">
    <source>
        <dbReference type="EMBL" id="EWC39998.1"/>
    </source>
</evidence>
<proteinExistence type="predicted"/>
<dbReference type="Proteomes" id="UP000026923">
    <property type="component" value="Unassembled WGS sequence"/>
</dbReference>
<dbReference type="EMBL" id="AMCZ02000027">
    <property type="protein sequence ID" value="EWC39998.1"/>
    <property type="molecule type" value="Genomic_DNA"/>
</dbReference>
<dbReference type="AlphaFoldDB" id="A0A061JN22"/>
<name>A0A061JN22_STUST</name>
<protein>
    <submittedName>
        <fullName evidence="1">Uncharacterized protein</fullName>
    </submittedName>
</protein>
<evidence type="ECO:0000313" key="2">
    <source>
        <dbReference type="Proteomes" id="UP000026923"/>
    </source>
</evidence>
<dbReference type="RefSeq" id="WP_003293791.1">
    <property type="nucleotide sequence ID" value="NZ_KK020676.1"/>
</dbReference>
<accession>A0A061JN22</accession>
<dbReference type="HOGENOM" id="CLU_2846556_0_0_6"/>
<gene>
    <name evidence="1" type="ORF">B597_017575</name>
</gene>
<sequence length="65" mass="7328">MINELINIEYSSRQRRDEATIKLLGMKDQLPAAELTALDRLIDFIASMAAQAKQVGLRQEQLLAN</sequence>
<comment type="caution">
    <text evidence="1">The sequence shown here is derived from an EMBL/GenBank/DDBJ whole genome shotgun (WGS) entry which is preliminary data.</text>
</comment>
<organism evidence="1 2">
    <name type="scientific">Stutzerimonas stutzeri KOS6</name>
    <dbReference type="NCBI Taxonomy" id="1218352"/>
    <lineage>
        <taxon>Bacteria</taxon>
        <taxon>Pseudomonadati</taxon>
        <taxon>Pseudomonadota</taxon>
        <taxon>Gammaproteobacteria</taxon>
        <taxon>Pseudomonadales</taxon>
        <taxon>Pseudomonadaceae</taxon>
        <taxon>Stutzerimonas</taxon>
    </lineage>
</organism>
<reference evidence="1 2" key="1">
    <citation type="journal article" date="2013" name="Genome Announc.">
        <title>Draft Genome of the Nitrogen-Fixing Bacterium Pseudomonas stutzeri Strain KOS6 Isolated from Industrial Hydrocarbon Sludge.</title>
        <authorList>
            <person name="Grigoryeva T.V."/>
            <person name="Laikov A.V."/>
            <person name="Naumova R.P."/>
            <person name="Manolov A.I."/>
            <person name="Larin A.K."/>
            <person name="Karpova I.Y."/>
            <person name="Semashko T.A."/>
            <person name="Alexeev D.G."/>
            <person name="Kostryukova E.S."/>
            <person name="Muller R."/>
            <person name="Govorun V.M."/>
        </authorList>
    </citation>
    <scope>NUCLEOTIDE SEQUENCE [LARGE SCALE GENOMIC DNA]</scope>
    <source>
        <strain evidence="1 2">KOS6</strain>
    </source>
</reference>